<organism evidence="1 2">
    <name type="scientific">Brevibacterium casei CIP 102111</name>
    <dbReference type="NCBI Taxonomy" id="1255625"/>
    <lineage>
        <taxon>Bacteria</taxon>
        <taxon>Bacillati</taxon>
        <taxon>Actinomycetota</taxon>
        <taxon>Actinomycetes</taxon>
        <taxon>Micrococcales</taxon>
        <taxon>Brevibacteriaceae</taxon>
        <taxon>Brevibacterium</taxon>
    </lineage>
</organism>
<gene>
    <name evidence="1" type="ORF">BC102111_01694</name>
</gene>
<proteinExistence type="predicted"/>
<dbReference type="GeneID" id="99775319"/>
<dbReference type="Proteomes" id="UP000234333">
    <property type="component" value="Unassembled WGS sequence"/>
</dbReference>
<protein>
    <submittedName>
        <fullName evidence="1">Uncharacterized protein</fullName>
    </submittedName>
</protein>
<evidence type="ECO:0000313" key="1">
    <source>
        <dbReference type="EMBL" id="SMX79907.1"/>
    </source>
</evidence>
<evidence type="ECO:0000313" key="2">
    <source>
        <dbReference type="Proteomes" id="UP000234333"/>
    </source>
</evidence>
<dbReference type="AlphaFoldDB" id="A0A2H1IXF6"/>
<name>A0A2H1IXF6_9MICO</name>
<accession>A0A2H1IXF6</accession>
<sequence length="102" mass="11217">MTRLRITHSNASVRARAEALVDHHGSIRATAEKVGVSYDTLARVLRFPRTSVQEPTYQAILRAHASMLRARKRRDTVAGEVVADFATTPEGRAFIAECRGAA</sequence>
<dbReference type="RefSeq" id="WP_101624072.1">
    <property type="nucleotide sequence ID" value="NZ_FXZC01000003.1"/>
</dbReference>
<dbReference type="EMBL" id="FXZC01000003">
    <property type="protein sequence ID" value="SMX79907.1"/>
    <property type="molecule type" value="Genomic_DNA"/>
</dbReference>
<reference evidence="1 2" key="1">
    <citation type="submission" date="2017-03" db="EMBL/GenBank/DDBJ databases">
        <authorList>
            <person name="Afonso C.L."/>
            <person name="Miller P.J."/>
            <person name="Scott M.A."/>
            <person name="Spackman E."/>
            <person name="Goraichik I."/>
            <person name="Dimitrov K.M."/>
            <person name="Suarez D.L."/>
            <person name="Swayne D.E."/>
        </authorList>
    </citation>
    <scope>NUCLEOTIDE SEQUENCE [LARGE SCALE GENOMIC DNA]</scope>
    <source>
        <strain evidence="1 2">CIP 102111</strain>
    </source>
</reference>